<dbReference type="EMBL" id="ML975288">
    <property type="protein sequence ID" value="KAF1835367.1"/>
    <property type="molecule type" value="Genomic_DNA"/>
</dbReference>
<keyword evidence="1 4" id="KW-0808">Transferase</keyword>
<evidence type="ECO:0000256" key="1">
    <source>
        <dbReference type="ARBA" id="ARBA00022679"/>
    </source>
</evidence>
<gene>
    <name evidence="4" type="ORF">BDW02DRAFT_291413</name>
</gene>
<dbReference type="GO" id="GO:0006696">
    <property type="term" value="P:ergosterol biosynthetic process"/>
    <property type="evidence" value="ECO:0007669"/>
    <property type="project" value="TreeGrafter"/>
</dbReference>
<organism evidence="4 5">
    <name type="scientific">Decorospora gaudefroyi</name>
    <dbReference type="NCBI Taxonomy" id="184978"/>
    <lineage>
        <taxon>Eukaryota</taxon>
        <taxon>Fungi</taxon>
        <taxon>Dikarya</taxon>
        <taxon>Ascomycota</taxon>
        <taxon>Pezizomycotina</taxon>
        <taxon>Dothideomycetes</taxon>
        <taxon>Pleosporomycetidae</taxon>
        <taxon>Pleosporales</taxon>
        <taxon>Pleosporineae</taxon>
        <taxon>Pleosporaceae</taxon>
        <taxon>Decorospora</taxon>
    </lineage>
</organism>
<reference evidence="4" key="1">
    <citation type="submission" date="2020-01" db="EMBL/GenBank/DDBJ databases">
        <authorList>
            <consortium name="DOE Joint Genome Institute"/>
            <person name="Haridas S."/>
            <person name="Albert R."/>
            <person name="Binder M."/>
            <person name="Bloem J."/>
            <person name="Labutti K."/>
            <person name="Salamov A."/>
            <person name="Andreopoulos B."/>
            <person name="Baker S.E."/>
            <person name="Barry K."/>
            <person name="Bills G."/>
            <person name="Bluhm B.H."/>
            <person name="Cannon C."/>
            <person name="Castanera R."/>
            <person name="Culley D.E."/>
            <person name="Daum C."/>
            <person name="Ezra D."/>
            <person name="Gonzalez J.B."/>
            <person name="Henrissat B."/>
            <person name="Kuo A."/>
            <person name="Liang C."/>
            <person name="Lipzen A."/>
            <person name="Lutzoni F."/>
            <person name="Magnuson J."/>
            <person name="Mondo S."/>
            <person name="Nolan M."/>
            <person name="Ohm R."/>
            <person name="Pangilinan J."/>
            <person name="Park H.-J."/>
            <person name="Ramirez L."/>
            <person name="Alfaro M."/>
            <person name="Sun H."/>
            <person name="Tritt A."/>
            <person name="Yoshinaga Y."/>
            <person name="Zwiers L.-H."/>
            <person name="Turgeon B.G."/>
            <person name="Goodwin S.B."/>
            <person name="Spatafora J.W."/>
            <person name="Crous P.W."/>
            <person name="Grigoriev I.V."/>
        </authorList>
    </citation>
    <scope>NUCLEOTIDE SEQUENCE</scope>
    <source>
        <strain evidence="4">P77</strain>
    </source>
</reference>
<feature type="domain" description="Methyltransferase type 11" evidence="3">
    <location>
        <begin position="78"/>
        <end position="180"/>
    </location>
</feature>
<dbReference type="Gene3D" id="3.40.50.150">
    <property type="entry name" value="Vaccinia Virus protein VP39"/>
    <property type="match status" value="1"/>
</dbReference>
<evidence type="ECO:0000259" key="3">
    <source>
        <dbReference type="Pfam" id="PF08241"/>
    </source>
</evidence>
<evidence type="ECO:0000313" key="4">
    <source>
        <dbReference type="EMBL" id="KAF1835367.1"/>
    </source>
</evidence>
<dbReference type="CDD" id="cd02440">
    <property type="entry name" value="AdoMet_MTases"/>
    <property type="match status" value="1"/>
</dbReference>
<keyword evidence="5" id="KW-1185">Reference proteome</keyword>
<proteinExistence type="inferred from homology"/>
<dbReference type="Proteomes" id="UP000800040">
    <property type="component" value="Unassembled WGS sequence"/>
</dbReference>
<evidence type="ECO:0000256" key="2">
    <source>
        <dbReference type="ARBA" id="ARBA00038188"/>
    </source>
</evidence>
<keyword evidence="4" id="KW-0489">Methyltransferase</keyword>
<dbReference type="GO" id="GO:0003838">
    <property type="term" value="F:sterol 24-C-methyltransferase activity"/>
    <property type="evidence" value="ECO:0007669"/>
    <property type="project" value="TreeGrafter"/>
</dbReference>
<dbReference type="InterPro" id="IPR029063">
    <property type="entry name" value="SAM-dependent_MTases_sf"/>
</dbReference>
<dbReference type="GO" id="GO:0005783">
    <property type="term" value="C:endoplasmic reticulum"/>
    <property type="evidence" value="ECO:0007669"/>
    <property type="project" value="TreeGrafter"/>
</dbReference>
<evidence type="ECO:0000313" key="5">
    <source>
        <dbReference type="Proteomes" id="UP000800040"/>
    </source>
</evidence>
<dbReference type="OrthoDB" id="540004at2759"/>
<dbReference type="PANTHER" id="PTHR44068">
    <property type="entry name" value="ZGC:194242"/>
    <property type="match status" value="1"/>
</dbReference>
<dbReference type="GO" id="GO:0032259">
    <property type="term" value="P:methylation"/>
    <property type="evidence" value="ECO:0007669"/>
    <property type="project" value="UniProtKB-KW"/>
</dbReference>
<dbReference type="SUPFAM" id="SSF53335">
    <property type="entry name" value="S-adenosyl-L-methionine-dependent methyltransferases"/>
    <property type="match status" value="1"/>
</dbReference>
<sequence>MTPEESKTEGASTGKSKLEAYYDNVQTLFWFDKVLGGARHFGYYEPGTKSPLPIRASLRRMEAQLYNALQLPIDAKVLDAGCGAGHVSEFMAQKGLHVVAIDVVPRHVTLTEKTKARLSKDRSVPGTIEVQQMDYHHLEALGEGSFDGVYTIEALVHAADPLTVLAGFLRQLKPGGRIVLHEYEQDIQEEDRKAMAIVNEGFSMPMHEISRPGAMAEMVERVGFCDVETKDLSQNVRPMTRMNYAISIVPYTLLKPLGLAKHSLNAVAGVQLHRNLKKGQWKYVQIRAAKPELRSSTV</sequence>
<dbReference type="Pfam" id="PF08241">
    <property type="entry name" value="Methyltransf_11"/>
    <property type="match status" value="1"/>
</dbReference>
<name>A0A6A5KHV8_9PLEO</name>
<accession>A0A6A5KHV8</accession>
<protein>
    <submittedName>
        <fullName evidence="4">S-adenosyl-L-methionine-dependent methyltransferase</fullName>
    </submittedName>
</protein>
<comment type="similarity">
    <text evidence="2">Belongs to the class I-like SAM-binding methyltransferase superfamily. Erg6/SMT family.</text>
</comment>
<dbReference type="PANTHER" id="PTHR44068:SF1">
    <property type="entry name" value="HYPOTHETICAL LOC100005854"/>
    <property type="match status" value="1"/>
</dbReference>
<dbReference type="InterPro" id="IPR013216">
    <property type="entry name" value="Methyltransf_11"/>
</dbReference>
<dbReference type="InterPro" id="IPR050447">
    <property type="entry name" value="Erg6_SMT_methyltransf"/>
</dbReference>
<dbReference type="AlphaFoldDB" id="A0A6A5KHV8"/>